<dbReference type="VEuPathDB" id="CryptoDB:Cvel_25675"/>
<dbReference type="PhylomeDB" id="A0A0G4HAC3"/>
<gene>
    <name evidence="1" type="ORF">Cvel_25675</name>
</gene>
<protein>
    <recommendedName>
        <fullName evidence="2">Retrotransposon gag domain-containing protein</fullName>
    </recommendedName>
</protein>
<reference evidence="1" key="1">
    <citation type="submission" date="2014-11" db="EMBL/GenBank/DDBJ databases">
        <authorList>
            <person name="Otto D Thomas"/>
            <person name="Naeem Raeece"/>
        </authorList>
    </citation>
    <scope>NUCLEOTIDE SEQUENCE</scope>
</reference>
<dbReference type="AlphaFoldDB" id="A0A0G4HAC3"/>
<organism evidence="1">
    <name type="scientific">Chromera velia CCMP2878</name>
    <dbReference type="NCBI Taxonomy" id="1169474"/>
    <lineage>
        <taxon>Eukaryota</taxon>
        <taxon>Sar</taxon>
        <taxon>Alveolata</taxon>
        <taxon>Colpodellida</taxon>
        <taxon>Chromeraceae</taxon>
        <taxon>Chromera</taxon>
    </lineage>
</organism>
<dbReference type="EMBL" id="CDMZ01002140">
    <property type="protein sequence ID" value="CEM40963.1"/>
    <property type="molecule type" value="Genomic_DNA"/>
</dbReference>
<accession>A0A0G4HAC3</accession>
<evidence type="ECO:0000313" key="1">
    <source>
        <dbReference type="EMBL" id="CEM40963.1"/>
    </source>
</evidence>
<name>A0A0G4HAC3_9ALVE</name>
<evidence type="ECO:0008006" key="2">
    <source>
        <dbReference type="Google" id="ProtNLM"/>
    </source>
</evidence>
<proteinExistence type="predicted"/>
<sequence length="142" mass="16385">MLLQIIQNFGESFSDYVTHFEEQCSATNQSTDDPTALGAFIEGIKDDVELRIQMETHMYSTFEELQVNLRKWDDVVRKKEGRQEMASGQGNRPVKRLRVAVIEGEENLQANEGKDLKRGENLEVDRVCAEKKDPRGDTWFFL</sequence>